<dbReference type="GO" id="GO:0016301">
    <property type="term" value="F:kinase activity"/>
    <property type="evidence" value="ECO:0007669"/>
    <property type="project" value="UniProtKB-KW"/>
</dbReference>
<dbReference type="Proteomes" id="UP000243797">
    <property type="component" value="Unassembled WGS sequence"/>
</dbReference>
<protein>
    <submittedName>
        <fullName evidence="9">Serine/threonine-protein kinase ATG1</fullName>
    </submittedName>
</protein>
<proteinExistence type="inferred from homology"/>
<feature type="chain" id="PRO_5014433817" evidence="6">
    <location>
        <begin position="19"/>
        <end position="579"/>
    </location>
</feature>
<dbReference type="OrthoDB" id="202537at2759"/>
<keyword evidence="3 4" id="KW-0326">Glycosidase</keyword>
<dbReference type="FunCoup" id="A0A2K1R204">
    <property type="interactions" value="404"/>
</dbReference>
<comment type="similarity">
    <text evidence="1 4">Belongs to the glycosyl hydrolase 32 family.</text>
</comment>
<evidence type="ECO:0000313" key="9">
    <source>
        <dbReference type="EMBL" id="PNS21305.1"/>
    </source>
</evidence>
<dbReference type="Gene3D" id="2.115.10.20">
    <property type="entry name" value="Glycosyl hydrolase domain, family 43"/>
    <property type="match status" value="1"/>
</dbReference>
<feature type="compositionally biased region" description="Low complexity" evidence="5">
    <location>
        <begin position="21"/>
        <end position="34"/>
    </location>
</feature>
<dbReference type="Pfam" id="PF08244">
    <property type="entry name" value="Glyco_hydro_32C"/>
    <property type="match status" value="1"/>
</dbReference>
<evidence type="ECO:0000256" key="6">
    <source>
        <dbReference type="SAM" id="SignalP"/>
    </source>
</evidence>
<dbReference type="PANTHER" id="PTHR42800:SF2">
    <property type="entry name" value="INVERTASE-RELATED"/>
    <property type="match status" value="1"/>
</dbReference>
<gene>
    <name evidence="9" type="ORF">CAC42_1084</name>
</gene>
<accession>A0A2K1R204</accession>
<evidence type="ECO:0000313" key="10">
    <source>
        <dbReference type="Proteomes" id="UP000243797"/>
    </source>
</evidence>
<dbReference type="CDD" id="cd18622">
    <property type="entry name" value="GH32_Inu-like"/>
    <property type="match status" value="1"/>
</dbReference>
<dbReference type="Pfam" id="PF00251">
    <property type="entry name" value="Glyco_hydro_32N"/>
    <property type="match status" value="1"/>
</dbReference>
<keyword evidence="2 4" id="KW-0378">Hydrolase</keyword>
<name>A0A2K1R204_9PEZI</name>
<evidence type="ECO:0000256" key="2">
    <source>
        <dbReference type="ARBA" id="ARBA00022801"/>
    </source>
</evidence>
<dbReference type="Gene3D" id="2.60.120.560">
    <property type="entry name" value="Exo-inulinase, domain 1"/>
    <property type="match status" value="1"/>
</dbReference>
<feature type="signal peptide" evidence="6">
    <location>
        <begin position="1"/>
        <end position="18"/>
    </location>
</feature>
<dbReference type="InterPro" id="IPR023296">
    <property type="entry name" value="Glyco_hydro_beta-prop_sf"/>
</dbReference>
<keyword evidence="6" id="KW-0732">Signal</keyword>
<dbReference type="SUPFAM" id="SSF75005">
    <property type="entry name" value="Arabinanase/levansucrase/invertase"/>
    <property type="match status" value="1"/>
</dbReference>
<comment type="caution">
    <text evidence="9">The sequence shown here is derived from an EMBL/GenBank/DDBJ whole genome shotgun (WGS) entry which is preliminary data.</text>
</comment>
<dbReference type="GO" id="GO:0005987">
    <property type="term" value="P:sucrose catabolic process"/>
    <property type="evidence" value="ECO:0007669"/>
    <property type="project" value="TreeGrafter"/>
</dbReference>
<dbReference type="InParanoid" id="A0A2K1R204"/>
<dbReference type="InterPro" id="IPR013148">
    <property type="entry name" value="Glyco_hydro_32_N"/>
</dbReference>
<reference evidence="9 10" key="1">
    <citation type="submission" date="2017-06" db="EMBL/GenBank/DDBJ databases">
        <title>Draft genome sequence of a variant of Elsinoe murrayae.</title>
        <authorList>
            <person name="Cheng Q."/>
        </authorList>
    </citation>
    <scope>NUCLEOTIDE SEQUENCE [LARGE SCALE GENOMIC DNA]</scope>
    <source>
        <strain evidence="9 10">CQ-2017a</strain>
    </source>
</reference>
<feature type="domain" description="Glycosyl hydrolase family 32 N-terminal" evidence="7">
    <location>
        <begin position="55"/>
        <end position="381"/>
    </location>
</feature>
<dbReference type="PANTHER" id="PTHR42800">
    <property type="entry name" value="EXOINULINASE INUD (AFU_ORTHOLOGUE AFUA_5G00480)"/>
    <property type="match status" value="1"/>
</dbReference>
<dbReference type="InterPro" id="IPR013189">
    <property type="entry name" value="Glyco_hydro_32_C"/>
</dbReference>
<dbReference type="InterPro" id="IPR013320">
    <property type="entry name" value="ConA-like_dom_sf"/>
</dbReference>
<organism evidence="9 10">
    <name type="scientific">Sphaceloma murrayae</name>
    <dbReference type="NCBI Taxonomy" id="2082308"/>
    <lineage>
        <taxon>Eukaryota</taxon>
        <taxon>Fungi</taxon>
        <taxon>Dikarya</taxon>
        <taxon>Ascomycota</taxon>
        <taxon>Pezizomycotina</taxon>
        <taxon>Dothideomycetes</taxon>
        <taxon>Dothideomycetidae</taxon>
        <taxon>Myriangiales</taxon>
        <taxon>Elsinoaceae</taxon>
        <taxon>Sphaceloma</taxon>
    </lineage>
</organism>
<feature type="region of interest" description="Disordered" evidence="5">
    <location>
        <begin position="20"/>
        <end position="61"/>
    </location>
</feature>
<dbReference type="InterPro" id="IPR001362">
    <property type="entry name" value="Glyco_hydro_32"/>
</dbReference>
<dbReference type="AlphaFoldDB" id="A0A2K1R204"/>
<evidence type="ECO:0000256" key="1">
    <source>
        <dbReference type="ARBA" id="ARBA00009902"/>
    </source>
</evidence>
<evidence type="ECO:0000259" key="8">
    <source>
        <dbReference type="Pfam" id="PF08244"/>
    </source>
</evidence>
<keyword evidence="9" id="KW-0808">Transferase</keyword>
<keyword evidence="9" id="KW-0418">Kinase</keyword>
<evidence type="ECO:0000256" key="5">
    <source>
        <dbReference type="SAM" id="MobiDB-lite"/>
    </source>
</evidence>
<dbReference type="GO" id="GO:0004575">
    <property type="term" value="F:sucrose alpha-glucosidase activity"/>
    <property type="evidence" value="ECO:0007669"/>
    <property type="project" value="TreeGrafter"/>
</dbReference>
<dbReference type="SUPFAM" id="SSF49899">
    <property type="entry name" value="Concanavalin A-like lectins/glucanases"/>
    <property type="match status" value="1"/>
</dbReference>
<dbReference type="GO" id="GO:0000324">
    <property type="term" value="C:fungal-type vacuole"/>
    <property type="evidence" value="ECO:0007669"/>
    <property type="project" value="TreeGrafter"/>
</dbReference>
<keyword evidence="10" id="KW-1185">Reference proteome</keyword>
<sequence length="579" mass="62891">MLWHTALLCGAAIGTAYGQDSSSSSSSSASTTASVVPTGTPVPGDYTGPLRPRAHFSPPQGFKNDPNGLFVWNGTYHYYYQYNPTATVAGNQHWGHATTTDGYTWVNQPIALFPPDNETFVFSGSAVVDTNNTSGLFPDQNDGVVAIYTLANYPGGVQGIQTQAIAYSRDGGYTFTPYENNPVLDKNSTNFRDPKVVWHAPTQRWVMVVALAADFVVSFYTSPNLIDWSFASNFTRHGLLGIQYECPNLVELPYRNPESFTTSSWLLFVSINPGAPLGGSIGQYFPGFFNGTHFQPMDSVTRIADFGKDNYAGQFFFASPADPSISQNTTAPSPNDLSSPFNNQLSIDWASNWQYTNLLPTGPAEGWASIATLPKETYLTTIPLVGTTLVRYPLNIPSQFSSVLFSNSSFTNSSAAISYADLPSKALWFEANVTGLTATTLRGQVNLTFTSSQSGESVRLGTNIGAEVWMTRHDTHGYNFVDNPFYTDAFSASGVYGREGEWRIAGVIDRSVLELYLNGGQQVGTMVFFPGRELDGVTISVGGVAEGTEVAVGVWGLRDAWAGREADQEGQVTRKRDEL</sequence>
<evidence type="ECO:0000256" key="3">
    <source>
        <dbReference type="ARBA" id="ARBA00023295"/>
    </source>
</evidence>
<feature type="domain" description="Glycosyl hydrolase family 32 C-terminal" evidence="8">
    <location>
        <begin position="466"/>
        <end position="543"/>
    </location>
</feature>
<dbReference type="EMBL" id="NKHZ01000011">
    <property type="protein sequence ID" value="PNS21305.1"/>
    <property type="molecule type" value="Genomic_DNA"/>
</dbReference>
<evidence type="ECO:0000259" key="7">
    <source>
        <dbReference type="Pfam" id="PF00251"/>
    </source>
</evidence>
<evidence type="ECO:0000256" key="4">
    <source>
        <dbReference type="RuleBase" id="RU362110"/>
    </source>
</evidence>
<dbReference type="STRING" id="2082308.A0A2K1R204"/>
<dbReference type="SMART" id="SM00640">
    <property type="entry name" value="Glyco_32"/>
    <property type="match status" value="1"/>
</dbReference>